<dbReference type="OrthoDB" id="116883at2759"/>
<dbReference type="GO" id="GO:1902388">
    <property type="term" value="F:ceramide 1-phosphate transfer activity"/>
    <property type="evidence" value="ECO:0007669"/>
    <property type="project" value="TreeGrafter"/>
</dbReference>
<proteinExistence type="predicted"/>
<protein>
    <recommendedName>
        <fullName evidence="7">FYVE-type domain-containing protein</fullName>
    </recommendedName>
</protein>
<dbReference type="InterPro" id="IPR017455">
    <property type="entry name" value="Znf_FYVE-rel"/>
</dbReference>
<dbReference type="Gene3D" id="3.30.40.10">
    <property type="entry name" value="Zinc/RING finger domain, C3HC4 (zinc finger)"/>
    <property type="match status" value="1"/>
</dbReference>
<keyword evidence="1" id="KW-0479">Metal-binding</keyword>
<accession>A0A1V9ZYC5</accession>
<dbReference type="GO" id="GO:0016020">
    <property type="term" value="C:membrane"/>
    <property type="evidence" value="ECO:0007669"/>
    <property type="project" value="TreeGrafter"/>
</dbReference>
<dbReference type="InterPro" id="IPR014830">
    <property type="entry name" value="Glycolipid_transfer_prot_dom"/>
</dbReference>
<sequence>MLLGSCPYYVLKSVAHSVSYHARRGPMSSPELQPSSPMLVTPPRTPPLTPSTPPLPVLRTLGSMEDEVKEAENLHECPVCARHFSLVRFKHRCKACNRKVCNDCSKSRLRLSDMGLVRRDKKGNVKPERGKKGARVCDPCARSYFATKMEMDPPNDVIAISPSIAPVSPQPRMNYSERRSKPRNLRLLRKRHFVVFGFFCFAVLLRVTVPCRNYQDVRVPWLLFGGETTHKLLCRIVRLDIFTVVLIALVLLDEYYRIRHQRKKHLGQKTIQTTIISMRDREQINAQELPPVIEINDSSNHSQLEQFCLDTLLQGLKDCTTSNEGVDVASYLDVCAETAKLLVMFGKATAFAASTVAGYMTAIDNSLSTNASLTQASPDSPGRWRSRKPTLQYVIDNEVTAGLASVGGKKNPSVSRGVLRLLWFLDFVEATLRLCFIESDVDEMGSSMAKAYETTLGARHPWLIRKGVMSALGSVPKRSIILKDIANGKPEAEAVGILQESQELMKQMIDQVRKILTEHELLDLK</sequence>
<dbReference type="Pfam" id="PF08718">
    <property type="entry name" value="GLTP"/>
    <property type="match status" value="1"/>
</dbReference>
<evidence type="ECO:0000256" key="6">
    <source>
        <dbReference type="SAM" id="Phobius"/>
    </source>
</evidence>
<dbReference type="Pfam" id="PF01363">
    <property type="entry name" value="FYVE"/>
    <property type="match status" value="1"/>
</dbReference>
<evidence type="ECO:0000256" key="2">
    <source>
        <dbReference type="ARBA" id="ARBA00022771"/>
    </source>
</evidence>
<gene>
    <name evidence="8" type="ORF">THRCLA_04683</name>
</gene>
<dbReference type="InterPro" id="IPR011011">
    <property type="entry name" value="Znf_FYVE_PHD"/>
</dbReference>
<dbReference type="InterPro" id="IPR013083">
    <property type="entry name" value="Znf_RING/FYVE/PHD"/>
</dbReference>
<evidence type="ECO:0000256" key="4">
    <source>
        <dbReference type="PROSITE-ProRule" id="PRU00091"/>
    </source>
</evidence>
<dbReference type="PANTHER" id="PTHR10219">
    <property type="entry name" value="GLYCOLIPID TRANSFER PROTEIN-RELATED"/>
    <property type="match status" value="1"/>
</dbReference>
<dbReference type="AlphaFoldDB" id="A0A1V9ZYC5"/>
<evidence type="ECO:0000313" key="8">
    <source>
        <dbReference type="EMBL" id="OQS02997.1"/>
    </source>
</evidence>
<feature type="transmembrane region" description="Helical" evidence="6">
    <location>
        <begin position="235"/>
        <end position="256"/>
    </location>
</feature>
<keyword evidence="6" id="KW-0812">Transmembrane</keyword>
<evidence type="ECO:0000259" key="7">
    <source>
        <dbReference type="PROSITE" id="PS50178"/>
    </source>
</evidence>
<dbReference type="GO" id="GO:0008270">
    <property type="term" value="F:zinc ion binding"/>
    <property type="evidence" value="ECO:0007669"/>
    <property type="project" value="UniProtKB-KW"/>
</dbReference>
<dbReference type="SUPFAM" id="SSF57903">
    <property type="entry name" value="FYVE/PHD zinc finger"/>
    <property type="match status" value="1"/>
</dbReference>
<dbReference type="InterPro" id="IPR036497">
    <property type="entry name" value="GLTP_sf"/>
</dbReference>
<evidence type="ECO:0000256" key="3">
    <source>
        <dbReference type="ARBA" id="ARBA00022833"/>
    </source>
</evidence>
<evidence type="ECO:0000256" key="5">
    <source>
        <dbReference type="SAM" id="MobiDB-lite"/>
    </source>
</evidence>
<dbReference type="GO" id="GO:1902387">
    <property type="term" value="F:ceramide 1-phosphate binding"/>
    <property type="evidence" value="ECO:0007669"/>
    <property type="project" value="TreeGrafter"/>
</dbReference>
<reference evidence="8 9" key="1">
    <citation type="journal article" date="2014" name="Genome Biol. Evol.">
        <title>The secreted proteins of Achlya hypogyna and Thraustotheca clavata identify the ancestral oomycete secretome and reveal gene acquisitions by horizontal gene transfer.</title>
        <authorList>
            <person name="Misner I."/>
            <person name="Blouin N."/>
            <person name="Leonard G."/>
            <person name="Richards T.A."/>
            <person name="Lane C.E."/>
        </authorList>
    </citation>
    <scope>NUCLEOTIDE SEQUENCE [LARGE SCALE GENOMIC DNA]</scope>
    <source>
        <strain evidence="8 9">ATCC 34112</strain>
    </source>
</reference>
<name>A0A1V9ZYC5_9STRA</name>
<evidence type="ECO:0000256" key="1">
    <source>
        <dbReference type="ARBA" id="ARBA00022723"/>
    </source>
</evidence>
<dbReference type="Gene3D" id="1.10.3520.10">
    <property type="entry name" value="Glycolipid transfer protein"/>
    <property type="match status" value="1"/>
</dbReference>
<dbReference type="PANTHER" id="PTHR10219:SF43">
    <property type="entry name" value="GLYCOLIPID TRANSFER PROTEIN DOMAIN-CONTAINING PROTEIN"/>
    <property type="match status" value="1"/>
</dbReference>
<keyword evidence="9" id="KW-1185">Reference proteome</keyword>
<dbReference type="SMART" id="SM00064">
    <property type="entry name" value="FYVE"/>
    <property type="match status" value="1"/>
</dbReference>
<keyword evidence="3" id="KW-0862">Zinc</keyword>
<feature type="domain" description="FYVE-type" evidence="7">
    <location>
        <begin position="71"/>
        <end position="145"/>
    </location>
</feature>
<evidence type="ECO:0000313" key="9">
    <source>
        <dbReference type="Proteomes" id="UP000243217"/>
    </source>
</evidence>
<feature type="compositionally biased region" description="Pro residues" evidence="5">
    <location>
        <begin position="43"/>
        <end position="54"/>
    </location>
</feature>
<dbReference type="EMBL" id="JNBS01001045">
    <property type="protein sequence ID" value="OQS02997.1"/>
    <property type="molecule type" value="Genomic_DNA"/>
</dbReference>
<dbReference type="GO" id="GO:0005829">
    <property type="term" value="C:cytosol"/>
    <property type="evidence" value="ECO:0007669"/>
    <property type="project" value="TreeGrafter"/>
</dbReference>
<keyword evidence="6" id="KW-0472">Membrane</keyword>
<dbReference type="SUPFAM" id="SSF110004">
    <property type="entry name" value="Glycolipid transfer protein, GLTP"/>
    <property type="match status" value="1"/>
</dbReference>
<dbReference type="PROSITE" id="PS50178">
    <property type="entry name" value="ZF_FYVE"/>
    <property type="match status" value="1"/>
</dbReference>
<comment type="caution">
    <text evidence="8">The sequence shown here is derived from an EMBL/GenBank/DDBJ whole genome shotgun (WGS) entry which is preliminary data.</text>
</comment>
<keyword evidence="6" id="KW-1133">Transmembrane helix</keyword>
<keyword evidence="2 4" id="KW-0863">Zinc-finger</keyword>
<organism evidence="8 9">
    <name type="scientific">Thraustotheca clavata</name>
    <dbReference type="NCBI Taxonomy" id="74557"/>
    <lineage>
        <taxon>Eukaryota</taxon>
        <taxon>Sar</taxon>
        <taxon>Stramenopiles</taxon>
        <taxon>Oomycota</taxon>
        <taxon>Saprolegniomycetes</taxon>
        <taxon>Saprolegniales</taxon>
        <taxon>Achlyaceae</taxon>
        <taxon>Thraustotheca</taxon>
    </lineage>
</organism>
<feature type="transmembrane region" description="Helical" evidence="6">
    <location>
        <begin position="193"/>
        <end position="215"/>
    </location>
</feature>
<feature type="region of interest" description="Disordered" evidence="5">
    <location>
        <begin position="23"/>
        <end position="54"/>
    </location>
</feature>
<dbReference type="InterPro" id="IPR000306">
    <property type="entry name" value="Znf_FYVE"/>
</dbReference>
<dbReference type="Proteomes" id="UP000243217">
    <property type="component" value="Unassembled WGS sequence"/>
</dbReference>